<dbReference type="PANTHER" id="PTHR35040:SF9">
    <property type="entry name" value="4-LIKE CELL SURFACE PROTEIN, PUTATIVE (AFU_ORTHOLOGUE AFUA_4G14080)-RELATED"/>
    <property type="match status" value="1"/>
</dbReference>
<accession>A0AAN7AVM5</accession>
<dbReference type="PANTHER" id="PTHR35040">
    <property type="match status" value="1"/>
</dbReference>
<dbReference type="AlphaFoldDB" id="A0AAN7AVM5"/>
<dbReference type="Proteomes" id="UP001303160">
    <property type="component" value="Unassembled WGS sequence"/>
</dbReference>
<dbReference type="Pfam" id="PF12138">
    <property type="entry name" value="Spherulin4"/>
    <property type="match status" value="1"/>
</dbReference>
<sequence length="275" mass="31335">MGSKMTKLFSRSSSSSSSSVSASSTRAFILIPLYIYPDPGAWEPLTTAARRFPHIEFIVVVNPHNGPGEGDKPDENYVTVLQQLRDLENVKLIGYVYCSYGKRPTKEMEEDVKRYQVWECEKRGCGVTIRGIFFDEAPASSDYVSYMAAASKSVRGILPSEATVVYNPGIFPDYKYYDSADFVIPFENVGREWWSEYVRDNVKKMPRELKERSIVVAHSCEGEEKERILADVRHERWGGHFLTVEGGYERWDGDWAGYVGGSDEDWDEEERGCCH</sequence>
<evidence type="ECO:0000313" key="1">
    <source>
        <dbReference type="EMBL" id="KAK4200754.1"/>
    </source>
</evidence>
<comment type="caution">
    <text evidence="1">The sequence shown here is derived from an EMBL/GenBank/DDBJ whole genome shotgun (WGS) entry which is preliminary data.</text>
</comment>
<name>A0AAN7AVM5_9PEZI</name>
<reference evidence="1" key="1">
    <citation type="journal article" date="2023" name="Mol. Phylogenet. Evol.">
        <title>Genome-scale phylogeny and comparative genomics of the fungal order Sordariales.</title>
        <authorList>
            <person name="Hensen N."/>
            <person name="Bonometti L."/>
            <person name="Westerberg I."/>
            <person name="Brannstrom I.O."/>
            <person name="Guillou S."/>
            <person name="Cros-Aarteil S."/>
            <person name="Calhoun S."/>
            <person name="Haridas S."/>
            <person name="Kuo A."/>
            <person name="Mondo S."/>
            <person name="Pangilinan J."/>
            <person name="Riley R."/>
            <person name="LaButti K."/>
            <person name="Andreopoulos B."/>
            <person name="Lipzen A."/>
            <person name="Chen C."/>
            <person name="Yan M."/>
            <person name="Daum C."/>
            <person name="Ng V."/>
            <person name="Clum A."/>
            <person name="Steindorff A."/>
            <person name="Ohm R.A."/>
            <person name="Martin F."/>
            <person name="Silar P."/>
            <person name="Natvig D.O."/>
            <person name="Lalanne C."/>
            <person name="Gautier V."/>
            <person name="Ament-Velasquez S.L."/>
            <person name="Kruys A."/>
            <person name="Hutchinson M.I."/>
            <person name="Powell A.J."/>
            <person name="Barry K."/>
            <person name="Miller A.N."/>
            <person name="Grigoriev I.V."/>
            <person name="Debuchy R."/>
            <person name="Gladieux P."/>
            <person name="Hiltunen Thoren M."/>
            <person name="Johannesson H."/>
        </authorList>
    </citation>
    <scope>NUCLEOTIDE SEQUENCE</scope>
    <source>
        <strain evidence="1">CBS 315.58</strain>
    </source>
</reference>
<dbReference type="EMBL" id="MU863915">
    <property type="protein sequence ID" value="KAK4200754.1"/>
    <property type="molecule type" value="Genomic_DNA"/>
</dbReference>
<proteinExistence type="predicted"/>
<reference evidence="1" key="2">
    <citation type="submission" date="2023-05" db="EMBL/GenBank/DDBJ databases">
        <authorList>
            <consortium name="Lawrence Berkeley National Laboratory"/>
            <person name="Steindorff A."/>
            <person name="Hensen N."/>
            <person name="Bonometti L."/>
            <person name="Westerberg I."/>
            <person name="Brannstrom I.O."/>
            <person name="Guillou S."/>
            <person name="Cros-Aarteil S."/>
            <person name="Calhoun S."/>
            <person name="Haridas S."/>
            <person name="Kuo A."/>
            <person name="Mondo S."/>
            <person name="Pangilinan J."/>
            <person name="Riley R."/>
            <person name="Labutti K."/>
            <person name="Andreopoulos B."/>
            <person name="Lipzen A."/>
            <person name="Chen C."/>
            <person name="Yanf M."/>
            <person name="Daum C."/>
            <person name="Ng V."/>
            <person name="Clum A."/>
            <person name="Ohm R."/>
            <person name="Martin F."/>
            <person name="Silar P."/>
            <person name="Natvig D."/>
            <person name="Lalanne C."/>
            <person name="Gautier V."/>
            <person name="Ament-Velasquez S.L."/>
            <person name="Kruys A."/>
            <person name="Hutchinson M.I."/>
            <person name="Powell A.J."/>
            <person name="Barry K."/>
            <person name="Miller A.N."/>
            <person name="Grigoriev I.V."/>
            <person name="Debuchy R."/>
            <person name="Gladieux P."/>
            <person name="Thoren M.H."/>
            <person name="Johannesson H."/>
        </authorList>
    </citation>
    <scope>NUCLEOTIDE SEQUENCE</scope>
    <source>
        <strain evidence="1">CBS 315.58</strain>
    </source>
</reference>
<organism evidence="1 2">
    <name type="scientific">Triangularia verruculosa</name>
    <dbReference type="NCBI Taxonomy" id="2587418"/>
    <lineage>
        <taxon>Eukaryota</taxon>
        <taxon>Fungi</taxon>
        <taxon>Dikarya</taxon>
        <taxon>Ascomycota</taxon>
        <taxon>Pezizomycotina</taxon>
        <taxon>Sordariomycetes</taxon>
        <taxon>Sordariomycetidae</taxon>
        <taxon>Sordariales</taxon>
        <taxon>Podosporaceae</taxon>
        <taxon>Triangularia</taxon>
    </lineage>
</organism>
<keyword evidence="2" id="KW-1185">Reference proteome</keyword>
<evidence type="ECO:0000313" key="2">
    <source>
        <dbReference type="Proteomes" id="UP001303160"/>
    </source>
</evidence>
<protein>
    <submittedName>
        <fullName evidence="1">Spherulation-specific family 4</fullName>
    </submittedName>
</protein>
<gene>
    <name evidence="1" type="ORF">QBC40DRAFT_326141</name>
</gene>
<dbReference type="InterPro" id="IPR021986">
    <property type="entry name" value="Spherulin4"/>
</dbReference>